<dbReference type="RefSeq" id="WP_035077320.1">
    <property type="nucleotide sequence ID" value="NZ_JMIH01000024.1"/>
</dbReference>
<reference evidence="1 2" key="1">
    <citation type="submission" date="2014-04" db="EMBL/GenBank/DDBJ databases">
        <title>Characterization and application of a salt tolerant electro-active bacterium.</title>
        <authorList>
            <person name="Yang L."/>
            <person name="Wei S."/>
            <person name="Tay Q.X.M."/>
        </authorList>
    </citation>
    <scope>NUCLEOTIDE SEQUENCE [LARGE SCALE GENOMIC DNA]</scope>
    <source>
        <strain evidence="1 2">LY1</strain>
    </source>
</reference>
<name>A0A074LFU4_9BACT</name>
<evidence type="ECO:0000313" key="1">
    <source>
        <dbReference type="EMBL" id="KEO72637.1"/>
    </source>
</evidence>
<gene>
    <name evidence="1" type="ORF">EL17_18025</name>
</gene>
<keyword evidence="1" id="KW-0378">Hydrolase</keyword>
<sequence>MNLSYLYYKFAIVLSSFFFGMFNMPCLYGQSEDPLPNAILFTVQNPMERSRFDILVHIEERELLLKYPDFNKKGFKVFRGQEEIPSQYNELGTDKGIVFVISEMNAKEEQYFTIHFDPKVNIENHYVKKTQAEISHKVGGHFENRKYIGGSFQNVSELHVPAAHTDHSWYIRYEGPGWESDKVGYRFYLDWRNGVDVFGKTTPNPILQMVGQDGFDSYHELQEWGMDVLKVGKSLGVGSIATFTDGQARRVDETDSLYAGITNNGPVYSSVLTKYFGWNLKNNKTTITSHISIHAGTRMSKQELNSSADIENFATGLIKDPKGKVLQGGESTAYGYLATYGPQSLNDDNLGIAVLFRNDQKKEITTDTHSHVVVLTPVNNNLTYYFLAAWEKEKNGIRDELSFISYLEELVEELSNPVHITIN</sequence>
<dbReference type="EMBL" id="JMIH01000024">
    <property type="protein sequence ID" value="KEO72637.1"/>
    <property type="molecule type" value="Genomic_DNA"/>
</dbReference>
<keyword evidence="2" id="KW-1185">Reference proteome</keyword>
<dbReference type="STRING" id="1048983.EL17_18025"/>
<accession>A0A074LFU4</accession>
<dbReference type="InterPro" id="IPR032342">
    <property type="entry name" value="DUF4861"/>
</dbReference>
<dbReference type="OrthoDB" id="846806at2"/>
<dbReference type="Pfam" id="PF16153">
    <property type="entry name" value="DUF4861"/>
    <property type="match status" value="1"/>
</dbReference>
<dbReference type="eggNOG" id="COG4225">
    <property type="taxonomic scope" value="Bacteria"/>
</dbReference>
<protein>
    <submittedName>
        <fullName evidence="1">Rhamnogalacturonyl hydrolase</fullName>
    </submittedName>
</protein>
<organism evidence="1 2">
    <name type="scientific">Anditalea andensis</name>
    <dbReference type="NCBI Taxonomy" id="1048983"/>
    <lineage>
        <taxon>Bacteria</taxon>
        <taxon>Pseudomonadati</taxon>
        <taxon>Bacteroidota</taxon>
        <taxon>Cytophagia</taxon>
        <taxon>Cytophagales</taxon>
        <taxon>Cytophagaceae</taxon>
        <taxon>Anditalea</taxon>
    </lineage>
</organism>
<evidence type="ECO:0000313" key="2">
    <source>
        <dbReference type="Proteomes" id="UP000027821"/>
    </source>
</evidence>
<dbReference type="GO" id="GO:0016787">
    <property type="term" value="F:hydrolase activity"/>
    <property type="evidence" value="ECO:0007669"/>
    <property type="project" value="UniProtKB-KW"/>
</dbReference>
<dbReference type="AlphaFoldDB" id="A0A074LFU4"/>
<dbReference type="Proteomes" id="UP000027821">
    <property type="component" value="Unassembled WGS sequence"/>
</dbReference>
<comment type="caution">
    <text evidence="1">The sequence shown here is derived from an EMBL/GenBank/DDBJ whole genome shotgun (WGS) entry which is preliminary data.</text>
</comment>
<proteinExistence type="predicted"/>